<feature type="transmembrane region" description="Helical" evidence="1">
    <location>
        <begin position="94"/>
        <end position="113"/>
    </location>
</feature>
<dbReference type="AlphaFoldDB" id="F8AEM1"/>
<keyword evidence="1" id="KW-0472">Membrane</keyword>
<gene>
    <name evidence="3" type="ordered locus">PYCH_10180</name>
</gene>
<dbReference type="SUPFAM" id="SSF103473">
    <property type="entry name" value="MFS general substrate transporter"/>
    <property type="match status" value="1"/>
</dbReference>
<dbReference type="RefSeq" id="WP_013905758.1">
    <property type="nucleotide sequence ID" value="NC_015680.1"/>
</dbReference>
<dbReference type="InterPro" id="IPR020846">
    <property type="entry name" value="MFS_dom"/>
</dbReference>
<feature type="transmembrane region" description="Helical" evidence="1">
    <location>
        <begin position="55"/>
        <end position="73"/>
    </location>
</feature>
<protein>
    <submittedName>
        <fullName evidence="3">Efflux transport protein</fullName>
    </submittedName>
</protein>
<dbReference type="Proteomes" id="UP000008386">
    <property type="component" value="Chromosome"/>
</dbReference>
<feature type="transmembrane region" description="Helical" evidence="1">
    <location>
        <begin position="386"/>
        <end position="405"/>
    </location>
</feature>
<feature type="transmembrane region" description="Helical" evidence="1">
    <location>
        <begin position="272"/>
        <end position="295"/>
    </location>
</feature>
<dbReference type="eggNOG" id="arCOG00130">
    <property type="taxonomic scope" value="Archaea"/>
</dbReference>
<dbReference type="PANTHER" id="PTHR23518:SF2">
    <property type="entry name" value="MAJOR FACILITATOR SUPERFAMILY TRANSPORTER"/>
    <property type="match status" value="1"/>
</dbReference>
<dbReference type="Gene3D" id="1.20.1250.20">
    <property type="entry name" value="MFS general substrate transporter like domains"/>
    <property type="match status" value="2"/>
</dbReference>
<feature type="transmembrane region" description="Helical" evidence="1">
    <location>
        <begin position="302"/>
        <end position="320"/>
    </location>
</feature>
<feature type="domain" description="Major facilitator superfamily (MFS) profile" evidence="2">
    <location>
        <begin position="27"/>
        <end position="414"/>
    </location>
</feature>
<feature type="transmembrane region" description="Helical" evidence="1">
    <location>
        <begin position="242"/>
        <end position="260"/>
    </location>
</feature>
<feature type="transmembrane region" description="Helical" evidence="1">
    <location>
        <begin position="326"/>
        <end position="351"/>
    </location>
</feature>
<proteinExistence type="predicted"/>
<organism evidence="3 4">
    <name type="scientific">Pyrococcus yayanosii (strain CH1 / JCM 16557)</name>
    <dbReference type="NCBI Taxonomy" id="529709"/>
    <lineage>
        <taxon>Archaea</taxon>
        <taxon>Methanobacteriati</taxon>
        <taxon>Methanobacteriota</taxon>
        <taxon>Thermococci</taxon>
        <taxon>Thermococcales</taxon>
        <taxon>Thermococcaceae</taxon>
        <taxon>Pyrococcus</taxon>
    </lineage>
</organism>
<dbReference type="PANTHER" id="PTHR23518">
    <property type="entry name" value="C-METHYLTRANSFERASE"/>
    <property type="match status" value="1"/>
</dbReference>
<sequence>MKRELSLIQGLRERAGKVRRRSIARRNMLFLAISMFFANMSWGIAFPYLSVYMRMIGGTMFLVGMLSVVFNVTSTAFQYPFGYLSDKTGRRKPFIALGVLSSGATYALVAFIASPPLLLGFRALQGALSASLAPAHSALISELATRVGSAFGFFSFVENMGYMAGNFLGGIVVRDLGIRKTFMLASTFSLLSILFLFPIREKSTGKRSYSRPIVVQEGRESEKVSFEGAAFRRLMKGKLGRFYLSIFFVMIASGEVYSTVSVYFGERFGEEFVGLFFGIDSLAAALSSIAIGRLIDKYGPELFYRAAIVGYMLTFLGYAFAKTVPIMVAISALSGVKWAMTLSSSSTYVAMKVSQRERGQGMGLLNTMMSLGWAIGPLLGGYLSGISFRLMFLSTLVPLFVALILTGSPISSRRRPSP</sequence>
<feature type="transmembrane region" description="Helical" evidence="1">
    <location>
        <begin position="29"/>
        <end position="49"/>
    </location>
</feature>
<dbReference type="PROSITE" id="PS50850">
    <property type="entry name" value="MFS"/>
    <property type="match status" value="1"/>
</dbReference>
<dbReference type="Pfam" id="PF07690">
    <property type="entry name" value="MFS_1"/>
    <property type="match status" value="1"/>
</dbReference>
<dbReference type="KEGG" id="pya:PYCH_10180"/>
<reference evidence="3 4" key="1">
    <citation type="journal article" date="2011" name="J. Bacteriol.">
        <title>Complete genome sequence of the obligate piezophilic hyperthermophilic archaeon Pyrococcus yayanosii CH1.</title>
        <authorList>
            <person name="Jun X."/>
            <person name="Lupeng L."/>
            <person name="Minjuan X."/>
            <person name="Oger P."/>
            <person name="Fengping W."/>
            <person name="Jebbar M."/>
            <person name="Xiang X."/>
        </authorList>
    </citation>
    <scope>NUCLEOTIDE SEQUENCE [LARGE SCALE GENOMIC DNA]</scope>
    <source>
        <strain evidence="4">CH1 / JCM 16557</strain>
    </source>
</reference>
<dbReference type="GeneID" id="10838505"/>
<evidence type="ECO:0000259" key="2">
    <source>
        <dbReference type="PROSITE" id="PS50850"/>
    </source>
</evidence>
<dbReference type="OrthoDB" id="117970at2157"/>
<dbReference type="InterPro" id="IPR011701">
    <property type="entry name" value="MFS"/>
</dbReference>
<evidence type="ECO:0000313" key="4">
    <source>
        <dbReference type="Proteomes" id="UP000008386"/>
    </source>
</evidence>
<dbReference type="EMBL" id="CP002779">
    <property type="protein sequence ID" value="AEH24701.1"/>
    <property type="molecule type" value="Genomic_DNA"/>
</dbReference>
<feature type="transmembrane region" description="Helical" evidence="1">
    <location>
        <begin position="363"/>
        <end position="380"/>
    </location>
</feature>
<dbReference type="GO" id="GO:0022857">
    <property type="term" value="F:transmembrane transporter activity"/>
    <property type="evidence" value="ECO:0007669"/>
    <property type="project" value="InterPro"/>
</dbReference>
<accession>F8AEM1</accession>
<keyword evidence="4" id="KW-1185">Reference proteome</keyword>
<dbReference type="InterPro" id="IPR036259">
    <property type="entry name" value="MFS_trans_sf"/>
</dbReference>
<dbReference type="HOGENOM" id="CLU_668386_0_0_2"/>
<keyword evidence="1" id="KW-1133">Transmembrane helix</keyword>
<name>F8AEM1_PYRYC</name>
<dbReference type="CDD" id="cd17325">
    <property type="entry name" value="MFS_MdtG_SLC18_like"/>
    <property type="match status" value="1"/>
</dbReference>
<evidence type="ECO:0000313" key="3">
    <source>
        <dbReference type="EMBL" id="AEH24701.1"/>
    </source>
</evidence>
<evidence type="ECO:0000256" key="1">
    <source>
        <dbReference type="SAM" id="Phobius"/>
    </source>
</evidence>
<feature type="transmembrane region" description="Helical" evidence="1">
    <location>
        <begin position="182"/>
        <end position="199"/>
    </location>
</feature>
<keyword evidence="1" id="KW-0812">Transmembrane</keyword>